<organism evidence="9 10">
    <name type="scientific">Tagetes erecta</name>
    <name type="common">African marigold</name>
    <dbReference type="NCBI Taxonomy" id="13708"/>
    <lineage>
        <taxon>Eukaryota</taxon>
        <taxon>Viridiplantae</taxon>
        <taxon>Streptophyta</taxon>
        <taxon>Embryophyta</taxon>
        <taxon>Tracheophyta</taxon>
        <taxon>Spermatophyta</taxon>
        <taxon>Magnoliopsida</taxon>
        <taxon>eudicotyledons</taxon>
        <taxon>Gunneridae</taxon>
        <taxon>Pentapetalae</taxon>
        <taxon>asterids</taxon>
        <taxon>campanulids</taxon>
        <taxon>Asterales</taxon>
        <taxon>Asteraceae</taxon>
        <taxon>Asteroideae</taxon>
        <taxon>Heliantheae alliance</taxon>
        <taxon>Tageteae</taxon>
        <taxon>Tagetes</taxon>
    </lineage>
</organism>
<dbReference type="InterPro" id="IPR054722">
    <property type="entry name" value="PolX-like_BBD"/>
</dbReference>
<proteinExistence type="inferred from homology"/>
<dbReference type="Pfam" id="PF07727">
    <property type="entry name" value="RVT_2"/>
    <property type="match status" value="1"/>
</dbReference>
<dbReference type="SUPFAM" id="SSF57756">
    <property type="entry name" value="Retrovirus zinc finger-like domains"/>
    <property type="match status" value="1"/>
</dbReference>
<dbReference type="InterPro" id="IPR001584">
    <property type="entry name" value="Integrase_cat-core"/>
</dbReference>
<dbReference type="Proteomes" id="UP001229421">
    <property type="component" value="Unassembled WGS sequence"/>
</dbReference>
<dbReference type="InterPro" id="IPR013103">
    <property type="entry name" value="RVT_2"/>
</dbReference>
<dbReference type="PROSITE" id="PS50994">
    <property type="entry name" value="INTEGRASE"/>
    <property type="match status" value="1"/>
</dbReference>
<protein>
    <recommendedName>
        <fullName evidence="8">Integrase catalytic domain-containing protein</fullName>
    </recommendedName>
</protein>
<dbReference type="Gene3D" id="3.30.420.10">
    <property type="entry name" value="Ribonuclease H-like superfamily/Ribonuclease H"/>
    <property type="match status" value="1"/>
</dbReference>
<dbReference type="InterPro" id="IPR018247">
    <property type="entry name" value="EF_Hand_1_Ca_BS"/>
</dbReference>
<dbReference type="GO" id="GO:0006508">
    <property type="term" value="P:proteolysis"/>
    <property type="evidence" value="ECO:0007669"/>
    <property type="project" value="UniProtKB-KW"/>
</dbReference>
<evidence type="ECO:0000256" key="6">
    <source>
        <dbReference type="ARBA" id="ARBA00022801"/>
    </source>
</evidence>
<dbReference type="CDD" id="cd03784">
    <property type="entry name" value="GT1_Gtf-like"/>
    <property type="match status" value="1"/>
</dbReference>
<evidence type="ECO:0000256" key="4">
    <source>
        <dbReference type="ARBA" id="ARBA00022723"/>
    </source>
</evidence>
<dbReference type="SUPFAM" id="SSF56672">
    <property type="entry name" value="DNA/RNA polymerases"/>
    <property type="match status" value="1"/>
</dbReference>
<evidence type="ECO:0000256" key="3">
    <source>
        <dbReference type="ARBA" id="ARBA00022679"/>
    </source>
</evidence>
<dbReference type="FunFam" id="3.40.50.2000:FF:000056">
    <property type="entry name" value="Glycosyltransferase"/>
    <property type="match status" value="1"/>
</dbReference>
<dbReference type="Pfam" id="PF00665">
    <property type="entry name" value="rve"/>
    <property type="match status" value="1"/>
</dbReference>
<dbReference type="EMBL" id="JAUHHV010000002">
    <property type="protein sequence ID" value="KAK1431754.1"/>
    <property type="molecule type" value="Genomic_DNA"/>
</dbReference>
<dbReference type="CDD" id="cd09272">
    <property type="entry name" value="RNase_HI_RT_Ty1"/>
    <property type="match status" value="1"/>
</dbReference>
<comment type="function">
    <text evidence="7">May glycosylate diterpenes or flavonols in leaves.</text>
</comment>
<sequence>MASSSSTQITIPTTHFNSSTTACINLASTITPNFGVEVLTGANFASWRDNVKLTLGMLDLDYALRHDAPAALTAESTAEQKQEYEKWERSNRMSLMVIKNSIAVAIRGAIPDSDNAKTYLNSVEEQFKGSSKAHASTLILKMLTSKYDGISGVREHIMMMNNMAHKLKSLDMAISDGFLVHFIMTSLPARFDAFKINYNTQKDKWSMSELIAMCVQEEERLKIEKPDVVHITTTKPLKRKGNFKGESSKVHKAGTNVASSSNVSFGQSHCKFCRNKGHKQRECPKFKEWLAKKGNHLFMIFESFNINVPINTWWVDSGSMVHVTNSTQGFLTIRKLERNQRTIKMGDGDEINVEAVGTMQLIMKTGHCIKLYDTLYAPRITRNLVSVPKLDNDGYEILHGNGKVTITLNSHVIGCGYLDGSLYKLELDDQFSKSLLSYNVNENTNKRKRDLETSSMLWHQRLGHISRDRMLRLVKDEILPNLDFSDFETCVKCLKGKMAKGSKKGGATRSSSLLELIHTDISRPYPIGISGHKSFITFIDDYSRYMYLYLIKDKSESLEKFKTFKAEVENQLDRKIKVVRSDRGGEYYGRHTDIGQAPGPFFEFCKEHGIVNQFTMPGTPQQNGVAERRNRTLMDMVRSMLANTSLPEFLWTEALQTAVHILNRVPSKSVPKTPYEIWTGRKPSLNYMKVWGCPAEAKIYDPQQRKLDMKTVSCFFIGYPDHSKGHKFYCPSHTTRIVETRHAEFLEDSKVSGSSDRQDINLQEMQEEGGMGSLNSTPLIAPLVHGTAPLTHVFSEGHVAPNISVNEGTSNTQEQVSEITAEIVEPEHQLRRSSRSKRPTNFDDFVTYLNEADMDLGKHNDPTSYAEAINSNLSSEWNKAMTDELNSMYQNDVWDLVELPIGVKPVGCKWVFKTKSDRYKARLVAKGYTQKEGIDYQETFSPVSRKDSMRIVMAIVAHYDLELHQMDVKTAFLNGDLHEEVYMTQPEGFKPKGKEHLVCKLKKSIYGLKQASRQWYLKFDEVMKKQGFIKNQVDQCTYLKMSGSNFAILVLYVDDILLASNSLDLLHESKRLLSHSFDMKDLGEASYVIGIEIHRDRANGILGLSQKAYIERVLTRYNMQHCSPSVAPVVKGDVFGSFQCPKTEVEKEQMRMIPYASVVGSLMYAQVCTRPDIAYIAGMLGRYQSNPGLDHWKAAKKVLRYLQGTKDYKLTYRRTDNLEVVGYSDSDFAKCKDDKKSTSGYIFMLAGGPISWRSHKQQLTTTSTMMAEYVAVYNATCHGMLLRNLITGLKVVNSISRPLKIYCDNSAAVSFSNSNSSSGAGLYLDTKYLFVRERVEENNLCIEHISTKDMLADPMTKGLPPKTFQELITRMGFSRDLIMTVGGLELIPVRMTSGHRFLWVIRSPPTYKDDWDSLLPDGFLDRTKDIGLVVKRWAPQAKVLSHESVGGFVTHCGWNSVLEATCAGVPMVAWPLYSEQRLNKIMLVEEMKMALPMDKSEGGKVTASEVENRVRQLMDATEGKIIREVVDVMKIDAARAISIGGSSHVELAKLAESWPQTRPLSS</sequence>
<comment type="caution">
    <text evidence="9">The sequence shown here is derived from an EMBL/GenBank/DDBJ whole genome shotgun (WGS) entry which is preliminary data.</text>
</comment>
<keyword evidence="6" id="KW-0378">Hydrolase</keyword>
<evidence type="ECO:0000313" key="10">
    <source>
        <dbReference type="Proteomes" id="UP001229421"/>
    </source>
</evidence>
<feature type="domain" description="Integrase catalytic" evidence="8">
    <location>
        <begin position="509"/>
        <end position="682"/>
    </location>
</feature>
<keyword evidence="3" id="KW-0808">Transferase</keyword>
<dbReference type="GO" id="GO:0008194">
    <property type="term" value="F:UDP-glycosyltransferase activity"/>
    <property type="evidence" value="ECO:0007669"/>
    <property type="project" value="InterPro"/>
</dbReference>
<evidence type="ECO:0000256" key="1">
    <source>
        <dbReference type="ARBA" id="ARBA00009995"/>
    </source>
</evidence>
<evidence type="ECO:0000256" key="5">
    <source>
        <dbReference type="ARBA" id="ARBA00022750"/>
    </source>
</evidence>
<dbReference type="Pfam" id="PF13976">
    <property type="entry name" value="gag_pre-integrs"/>
    <property type="match status" value="1"/>
</dbReference>
<dbReference type="InterPro" id="IPR002213">
    <property type="entry name" value="UDP_glucos_trans"/>
</dbReference>
<dbReference type="InterPro" id="IPR036875">
    <property type="entry name" value="Znf_CCHC_sf"/>
</dbReference>
<dbReference type="GO" id="GO:0004190">
    <property type="term" value="F:aspartic-type endopeptidase activity"/>
    <property type="evidence" value="ECO:0007669"/>
    <property type="project" value="UniProtKB-KW"/>
</dbReference>
<dbReference type="Gene3D" id="3.40.50.2000">
    <property type="entry name" value="Glycogen Phosphorylase B"/>
    <property type="match status" value="1"/>
</dbReference>
<keyword evidence="4" id="KW-0479">Metal-binding</keyword>
<dbReference type="InterPro" id="IPR057670">
    <property type="entry name" value="SH3_retrovirus"/>
</dbReference>
<dbReference type="Pfam" id="PF25597">
    <property type="entry name" value="SH3_retrovirus"/>
    <property type="match status" value="1"/>
</dbReference>
<name>A0AAD8L032_TARER</name>
<dbReference type="Pfam" id="PF14223">
    <property type="entry name" value="Retrotran_gag_2"/>
    <property type="match status" value="1"/>
</dbReference>
<comment type="similarity">
    <text evidence="1">Belongs to the UDP-glycosyltransferase family.</text>
</comment>
<dbReference type="GO" id="GO:0008270">
    <property type="term" value="F:zinc ion binding"/>
    <property type="evidence" value="ECO:0007669"/>
    <property type="project" value="InterPro"/>
</dbReference>
<reference evidence="9" key="1">
    <citation type="journal article" date="2023" name="bioRxiv">
        <title>Improved chromosome-level genome assembly for marigold (Tagetes erecta).</title>
        <authorList>
            <person name="Jiang F."/>
            <person name="Yuan L."/>
            <person name="Wang S."/>
            <person name="Wang H."/>
            <person name="Xu D."/>
            <person name="Wang A."/>
            <person name="Fan W."/>
        </authorList>
    </citation>
    <scope>NUCLEOTIDE SEQUENCE</scope>
    <source>
        <strain evidence="9">WSJ</strain>
        <tissue evidence="9">Leaf</tissue>
    </source>
</reference>
<accession>A0AAD8L032</accession>
<evidence type="ECO:0000256" key="2">
    <source>
        <dbReference type="ARBA" id="ARBA00022670"/>
    </source>
</evidence>
<dbReference type="PANTHER" id="PTHR42648">
    <property type="entry name" value="TRANSPOSASE, PUTATIVE-RELATED"/>
    <property type="match status" value="1"/>
</dbReference>
<gene>
    <name evidence="9" type="ORF">QVD17_08370</name>
</gene>
<dbReference type="Pfam" id="PF00201">
    <property type="entry name" value="UDPGT"/>
    <property type="match status" value="1"/>
</dbReference>
<dbReference type="InterPro" id="IPR012337">
    <property type="entry name" value="RNaseH-like_sf"/>
</dbReference>
<dbReference type="InterPro" id="IPR036397">
    <property type="entry name" value="RNaseH_sf"/>
</dbReference>
<dbReference type="InterPro" id="IPR043502">
    <property type="entry name" value="DNA/RNA_pol_sf"/>
</dbReference>
<evidence type="ECO:0000259" key="8">
    <source>
        <dbReference type="PROSITE" id="PS50994"/>
    </source>
</evidence>
<evidence type="ECO:0000256" key="7">
    <source>
        <dbReference type="ARBA" id="ARBA00053747"/>
    </source>
</evidence>
<dbReference type="GO" id="GO:0015074">
    <property type="term" value="P:DNA integration"/>
    <property type="evidence" value="ECO:0007669"/>
    <property type="project" value="InterPro"/>
</dbReference>
<dbReference type="GO" id="GO:0003676">
    <property type="term" value="F:nucleic acid binding"/>
    <property type="evidence" value="ECO:0007669"/>
    <property type="project" value="InterPro"/>
</dbReference>
<dbReference type="SUPFAM" id="SSF53756">
    <property type="entry name" value="UDP-Glycosyltransferase/glycogen phosphorylase"/>
    <property type="match status" value="1"/>
</dbReference>
<dbReference type="InterPro" id="IPR025724">
    <property type="entry name" value="GAG-pre-integrase_dom"/>
</dbReference>
<keyword evidence="2" id="KW-0645">Protease</keyword>
<dbReference type="PANTHER" id="PTHR42648:SF28">
    <property type="entry name" value="TRANSPOSON-ENCODED PROTEIN WITH RIBONUCLEASE H-LIKE AND RETROVIRUS ZINC FINGER-LIKE DOMAINS"/>
    <property type="match status" value="1"/>
</dbReference>
<dbReference type="InterPro" id="IPR039537">
    <property type="entry name" value="Retrotran_Ty1/copia-like"/>
</dbReference>
<dbReference type="SUPFAM" id="SSF53098">
    <property type="entry name" value="Ribonuclease H-like"/>
    <property type="match status" value="1"/>
</dbReference>
<keyword evidence="10" id="KW-1185">Reference proteome</keyword>
<evidence type="ECO:0000313" key="9">
    <source>
        <dbReference type="EMBL" id="KAK1431754.1"/>
    </source>
</evidence>
<dbReference type="PROSITE" id="PS00018">
    <property type="entry name" value="EF_HAND_1"/>
    <property type="match status" value="1"/>
</dbReference>
<dbReference type="Pfam" id="PF22936">
    <property type="entry name" value="Pol_BBD"/>
    <property type="match status" value="1"/>
</dbReference>
<keyword evidence="5" id="KW-0064">Aspartyl protease</keyword>